<keyword evidence="3" id="KW-1185">Reference proteome</keyword>
<reference evidence="3" key="1">
    <citation type="journal article" date="2019" name="Int. J. Syst. Evol. Microbiol.">
        <title>The Global Catalogue of Microorganisms (GCM) 10K type strain sequencing project: providing services to taxonomists for standard genome sequencing and annotation.</title>
        <authorList>
            <consortium name="The Broad Institute Genomics Platform"/>
            <consortium name="The Broad Institute Genome Sequencing Center for Infectious Disease"/>
            <person name="Wu L."/>
            <person name="Ma J."/>
        </authorList>
    </citation>
    <scope>NUCLEOTIDE SEQUENCE [LARGE SCALE GENOMIC DNA]</scope>
    <source>
        <strain evidence="3">JCM 16898</strain>
    </source>
</reference>
<gene>
    <name evidence="2" type="ORF">GCM10022222_83670</name>
</gene>
<feature type="compositionally biased region" description="Basic and acidic residues" evidence="1">
    <location>
        <begin position="1"/>
        <end position="13"/>
    </location>
</feature>
<organism evidence="2 3">
    <name type="scientific">Amycolatopsis ultiminotia</name>
    <dbReference type="NCBI Taxonomy" id="543629"/>
    <lineage>
        <taxon>Bacteria</taxon>
        <taxon>Bacillati</taxon>
        <taxon>Actinomycetota</taxon>
        <taxon>Actinomycetes</taxon>
        <taxon>Pseudonocardiales</taxon>
        <taxon>Pseudonocardiaceae</taxon>
        <taxon>Amycolatopsis</taxon>
    </lineage>
</organism>
<name>A0ABP6YNF6_9PSEU</name>
<dbReference type="Proteomes" id="UP001500689">
    <property type="component" value="Unassembled WGS sequence"/>
</dbReference>
<evidence type="ECO:0000256" key="1">
    <source>
        <dbReference type="SAM" id="MobiDB-lite"/>
    </source>
</evidence>
<sequence>MAERDAEIGEQRRAAHACGTGDDQQWGQVRTSGELGYRVHGHECLHGEIVLGADRLRGTNFIVAGAGEGFTLPGRIAAQVYSGKRPGVLGQKAARG</sequence>
<protein>
    <submittedName>
        <fullName evidence="2">Uncharacterized protein</fullName>
    </submittedName>
</protein>
<feature type="region of interest" description="Disordered" evidence="1">
    <location>
        <begin position="1"/>
        <end position="25"/>
    </location>
</feature>
<comment type="caution">
    <text evidence="2">The sequence shown here is derived from an EMBL/GenBank/DDBJ whole genome shotgun (WGS) entry which is preliminary data.</text>
</comment>
<evidence type="ECO:0000313" key="3">
    <source>
        <dbReference type="Proteomes" id="UP001500689"/>
    </source>
</evidence>
<proteinExistence type="predicted"/>
<accession>A0ABP6YNF6</accession>
<evidence type="ECO:0000313" key="2">
    <source>
        <dbReference type="EMBL" id="GAA3586295.1"/>
    </source>
</evidence>
<dbReference type="EMBL" id="BAAAZN010000032">
    <property type="protein sequence ID" value="GAA3586295.1"/>
    <property type="molecule type" value="Genomic_DNA"/>
</dbReference>